<protein>
    <recommendedName>
        <fullName evidence="3">SnoaL-like domain-containing protein</fullName>
    </recommendedName>
</protein>
<dbReference type="InterPro" id="IPR009959">
    <property type="entry name" value="Cyclase_SnoaL-like"/>
</dbReference>
<dbReference type="PANTHER" id="PTHR38436">
    <property type="entry name" value="POLYKETIDE CYCLASE SNOAL-LIKE DOMAIN"/>
    <property type="match status" value="1"/>
</dbReference>
<dbReference type="InterPro" id="IPR032710">
    <property type="entry name" value="NTF2-like_dom_sf"/>
</dbReference>
<accession>A0A1F2UQ78</accession>
<dbReference type="EMBL" id="MELI01000085">
    <property type="protein sequence ID" value="OFW32783.1"/>
    <property type="molecule type" value="Genomic_DNA"/>
</dbReference>
<evidence type="ECO:0000313" key="2">
    <source>
        <dbReference type="Proteomes" id="UP000178086"/>
    </source>
</evidence>
<dbReference type="AlphaFoldDB" id="A0A1F2UQ78"/>
<name>A0A1F2UQ78_9ACTN</name>
<reference evidence="1 2" key="1">
    <citation type="journal article" date="2016" name="Nat. Commun.">
        <title>Thousands of microbial genomes shed light on interconnected biogeochemical processes in an aquifer system.</title>
        <authorList>
            <person name="Anantharaman K."/>
            <person name="Brown C.T."/>
            <person name="Hug L.A."/>
            <person name="Sharon I."/>
            <person name="Castelle C.J."/>
            <person name="Probst A.J."/>
            <person name="Thomas B.C."/>
            <person name="Singh A."/>
            <person name="Wilkins M.J."/>
            <person name="Karaoz U."/>
            <person name="Brodie E.L."/>
            <person name="Williams K.H."/>
            <person name="Hubbard S.S."/>
            <person name="Banfield J.F."/>
        </authorList>
    </citation>
    <scope>NUCLEOTIDE SEQUENCE [LARGE SCALE GENOMIC DNA]</scope>
</reference>
<dbReference type="SUPFAM" id="SSF54427">
    <property type="entry name" value="NTF2-like"/>
    <property type="match status" value="1"/>
</dbReference>
<gene>
    <name evidence="1" type="ORF">A2074_04650</name>
</gene>
<proteinExistence type="predicted"/>
<dbReference type="GO" id="GO:0030638">
    <property type="term" value="P:polyketide metabolic process"/>
    <property type="evidence" value="ECO:0007669"/>
    <property type="project" value="InterPro"/>
</dbReference>
<dbReference type="Gene3D" id="3.10.450.50">
    <property type="match status" value="1"/>
</dbReference>
<comment type="caution">
    <text evidence="1">The sequence shown here is derived from an EMBL/GenBank/DDBJ whole genome shotgun (WGS) entry which is preliminary data.</text>
</comment>
<dbReference type="Pfam" id="PF07366">
    <property type="entry name" value="SnoaL"/>
    <property type="match status" value="1"/>
</dbReference>
<evidence type="ECO:0000313" key="1">
    <source>
        <dbReference type="EMBL" id="OFW32783.1"/>
    </source>
</evidence>
<organism evidence="1 2">
    <name type="scientific">Candidatus Aquicultor primus</name>
    <dbReference type="NCBI Taxonomy" id="1797195"/>
    <lineage>
        <taxon>Bacteria</taxon>
        <taxon>Bacillati</taxon>
        <taxon>Actinomycetota</taxon>
        <taxon>Candidatus Aquicultoria</taxon>
        <taxon>Candidatus Aquicultorales</taxon>
        <taxon>Candidatus Aquicultoraceae</taxon>
        <taxon>Candidatus Aquicultor</taxon>
    </lineage>
</organism>
<dbReference type="PANTHER" id="PTHR38436:SF1">
    <property type="entry name" value="ESTER CYCLASE"/>
    <property type="match status" value="1"/>
</dbReference>
<dbReference type="Proteomes" id="UP000178086">
    <property type="component" value="Unassembled WGS sequence"/>
</dbReference>
<sequence>MIFMTESEIRNLFEQWVDAWNSNDTERIRPFYGEDVVLYQAPVKKTLVGVDHIIARGKDLFEMSEDARLTVRKLHVAGDTAIMELNIAGIHTGRFLDYEPTGRKFDIDSCLIFKVKDGKIIKHTTYLDTATIVRALGLLTIPGVRPEAA</sequence>
<evidence type="ECO:0008006" key="3">
    <source>
        <dbReference type="Google" id="ProtNLM"/>
    </source>
</evidence>